<comment type="caution">
    <text evidence="1">The sequence shown here is derived from an EMBL/GenBank/DDBJ whole genome shotgun (WGS) entry which is preliminary data.</text>
</comment>
<dbReference type="InterPro" id="IPR011989">
    <property type="entry name" value="ARM-like"/>
</dbReference>
<evidence type="ECO:0000313" key="2">
    <source>
        <dbReference type="Proteomes" id="UP000789595"/>
    </source>
</evidence>
<dbReference type="AlphaFoldDB" id="A0A8J2X396"/>
<dbReference type="GO" id="GO:0006606">
    <property type="term" value="P:protein import into nucleus"/>
    <property type="evidence" value="ECO:0007669"/>
    <property type="project" value="TreeGrafter"/>
</dbReference>
<protein>
    <submittedName>
        <fullName evidence="1">Uncharacterized protein</fullName>
    </submittedName>
</protein>
<evidence type="ECO:0000313" key="1">
    <source>
        <dbReference type="EMBL" id="CAH0378734.1"/>
    </source>
</evidence>
<accession>A0A8J2X396</accession>
<reference evidence="1" key="1">
    <citation type="submission" date="2021-11" db="EMBL/GenBank/DDBJ databases">
        <authorList>
            <consortium name="Genoscope - CEA"/>
            <person name="William W."/>
        </authorList>
    </citation>
    <scope>NUCLEOTIDE SEQUENCE</scope>
</reference>
<gene>
    <name evidence="1" type="ORF">PECAL_6P03310</name>
</gene>
<sequence length="907" mass="94976">MAAMPLQRSPSMAVDEIRLACAAMYAPNTDPATRQRAGEYLEQASAGDDAWPALLQLVTTPQEQAATRFWAASALFRKARREPPPPALRAQLVQQLATALASDVPGEVAKQVSVACATLALRTAAEDPSAVGQCTRLALELCGRSTHGLGLLKALADEAPNVDAGAHRIRPLRAELQRVARADVFPALLQATGVDEVLAAWLQHGSESSLHDLLGGVDAPAFSKLTSVRTAVSTLIVAAEAGGGQVLDDASLQALRAFLGQCRQENDAECLADIARLTAALAASEPHGLQLAQHLPEVWDLALTCVEHPSRRIGAQALDAFLVLQDVPVAQRHPALTRDAFSRLLVSITRSCANSTDDDEDPEDALFQFRAVAADVLVATYFLLRETYMRTIADEMKSSLVALTEGGSPERAEAALYVLRVARREVCSDLKSRPDVAASARESVGAVLQFAEHPAFGALFQSGRGFVLCAGACDLLGAFAPALSTQAPNAVAFLSGVITHSQNRDRRVASAAGQALCRVCSSHSKVVWSAPDSLRDAITAVSMTGDESACSVVEGVARAASHVSVDVASKTCAPLVDALKVCVEAAINAVDVDAKVRAFKRVVHALQLCDTCASFAPPQLRQQLAVRLMPLLSACHAPPLALDEVVVGSALRCHASAALKEDPSVEDAQQLANVALVYWEAHAWASSLEALAKVVDACASRADGAALLSTVAQRVVAAAARHNTPSSEMFSLLVRLCALAPSTLSAPSEFCGALWAFCIRCLGAADAGGSAGRAAANLLGALAKRATQDEAHRHQLGAHGAAACREAIRVLAGPAPSQLRPALSECLHAVAAAAPSSNAVAWLGDALGDDALFDAKLPVGERRRVHAALCALVAQKPRFKALVVDLAKISNGETSLDAILAYEIAPQ</sequence>
<dbReference type="Gene3D" id="1.25.10.10">
    <property type="entry name" value="Leucine-rich Repeat Variant"/>
    <property type="match status" value="1"/>
</dbReference>
<dbReference type="Proteomes" id="UP000789595">
    <property type="component" value="Unassembled WGS sequence"/>
</dbReference>
<proteinExistence type="predicted"/>
<dbReference type="GO" id="GO:0005737">
    <property type="term" value="C:cytoplasm"/>
    <property type="evidence" value="ECO:0007669"/>
    <property type="project" value="TreeGrafter"/>
</dbReference>
<name>A0A8J2X396_9STRA</name>
<dbReference type="SUPFAM" id="SSF48371">
    <property type="entry name" value="ARM repeat"/>
    <property type="match status" value="1"/>
</dbReference>
<dbReference type="OrthoDB" id="435593at2759"/>
<organism evidence="1 2">
    <name type="scientific">Pelagomonas calceolata</name>
    <dbReference type="NCBI Taxonomy" id="35677"/>
    <lineage>
        <taxon>Eukaryota</taxon>
        <taxon>Sar</taxon>
        <taxon>Stramenopiles</taxon>
        <taxon>Ochrophyta</taxon>
        <taxon>Pelagophyceae</taxon>
        <taxon>Pelagomonadales</taxon>
        <taxon>Pelagomonadaceae</taxon>
        <taxon>Pelagomonas</taxon>
    </lineage>
</organism>
<dbReference type="PANTHER" id="PTHR12363">
    <property type="entry name" value="TRANSPORTIN 3 AND IMPORTIN 13"/>
    <property type="match status" value="1"/>
</dbReference>
<dbReference type="EMBL" id="CAKKNE010000006">
    <property type="protein sequence ID" value="CAH0378734.1"/>
    <property type="molecule type" value="Genomic_DNA"/>
</dbReference>
<dbReference type="PANTHER" id="PTHR12363:SF54">
    <property type="entry name" value="NUCLEAR TRANSPORT RECEPTOR"/>
    <property type="match status" value="1"/>
</dbReference>
<keyword evidence="2" id="KW-1185">Reference proteome</keyword>
<dbReference type="InterPro" id="IPR016024">
    <property type="entry name" value="ARM-type_fold"/>
</dbReference>
<dbReference type="InterPro" id="IPR051345">
    <property type="entry name" value="Importin_beta-like_NTR"/>
</dbReference>